<evidence type="ECO:0000256" key="4">
    <source>
        <dbReference type="ARBA" id="ARBA00022801"/>
    </source>
</evidence>
<name>A0A8H5F8T7_9AGAR</name>
<dbReference type="InterPro" id="IPR001461">
    <property type="entry name" value="Aspartic_peptidase_A1"/>
</dbReference>
<dbReference type="EMBL" id="JAACJJ010000014">
    <property type="protein sequence ID" value="KAF5327777.1"/>
    <property type="molecule type" value="Genomic_DNA"/>
</dbReference>
<keyword evidence="11" id="KW-1185">Reference proteome</keyword>
<keyword evidence="2 6" id="KW-0645">Protease</keyword>
<dbReference type="SUPFAM" id="SSF50630">
    <property type="entry name" value="Acid proteases"/>
    <property type="match status" value="1"/>
</dbReference>
<evidence type="ECO:0000256" key="8">
    <source>
        <dbReference type="SAM" id="Phobius"/>
    </source>
</evidence>
<gene>
    <name evidence="10" type="ORF">D9619_004889</name>
</gene>
<feature type="active site" evidence="5">
    <location>
        <position position="141"/>
    </location>
</feature>
<dbReference type="InterPro" id="IPR033121">
    <property type="entry name" value="PEPTIDASE_A1"/>
</dbReference>
<dbReference type="FunFam" id="2.40.70.10:FF:000115">
    <property type="entry name" value="Lysosomal aspartic protease"/>
    <property type="match status" value="1"/>
</dbReference>
<evidence type="ECO:0000313" key="11">
    <source>
        <dbReference type="Proteomes" id="UP000567179"/>
    </source>
</evidence>
<keyword evidence="8" id="KW-0472">Membrane</keyword>
<accession>A0A8H5F8T7</accession>
<dbReference type="InterPro" id="IPR021109">
    <property type="entry name" value="Peptidase_aspartic_dom_sf"/>
</dbReference>
<keyword evidence="8" id="KW-1133">Transmembrane helix</keyword>
<keyword evidence="8" id="KW-0812">Transmembrane</keyword>
<dbReference type="InterPro" id="IPR001969">
    <property type="entry name" value="Aspartic_peptidase_AS"/>
</dbReference>
<dbReference type="PROSITE" id="PS51767">
    <property type="entry name" value="PEPTIDASE_A1"/>
    <property type="match status" value="1"/>
</dbReference>
<feature type="compositionally biased region" description="Low complexity" evidence="7">
    <location>
        <begin position="483"/>
        <end position="507"/>
    </location>
</feature>
<comment type="caution">
    <text evidence="10">The sequence shown here is derived from an EMBL/GenBank/DDBJ whole genome shotgun (WGS) entry which is preliminary data.</text>
</comment>
<dbReference type="PANTHER" id="PTHR47966:SF6">
    <property type="entry name" value="PEPTIDASE A1 DOMAIN-CONTAINING PROTEIN"/>
    <property type="match status" value="1"/>
</dbReference>
<evidence type="ECO:0000313" key="10">
    <source>
        <dbReference type="EMBL" id="KAF5327777.1"/>
    </source>
</evidence>
<dbReference type="CDD" id="cd05471">
    <property type="entry name" value="pepsin_like"/>
    <property type="match status" value="1"/>
</dbReference>
<protein>
    <recommendedName>
        <fullName evidence="9">Peptidase A1 domain-containing protein</fullName>
    </recommendedName>
</protein>
<feature type="region of interest" description="Disordered" evidence="7">
    <location>
        <begin position="478"/>
        <end position="554"/>
    </location>
</feature>
<feature type="active site" evidence="5">
    <location>
        <position position="355"/>
    </location>
</feature>
<dbReference type="InterPro" id="IPR034164">
    <property type="entry name" value="Pepsin-like_dom"/>
</dbReference>
<evidence type="ECO:0000259" key="9">
    <source>
        <dbReference type="PROSITE" id="PS51767"/>
    </source>
</evidence>
<dbReference type="Gene3D" id="2.40.70.10">
    <property type="entry name" value="Acid Proteases"/>
    <property type="match status" value="2"/>
</dbReference>
<dbReference type="GO" id="GO:0006508">
    <property type="term" value="P:proteolysis"/>
    <property type="evidence" value="ECO:0007669"/>
    <property type="project" value="UniProtKB-KW"/>
</dbReference>
<dbReference type="Proteomes" id="UP000567179">
    <property type="component" value="Unassembled WGS sequence"/>
</dbReference>
<dbReference type="GO" id="GO:0004190">
    <property type="term" value="F:aspartic-type endopeptidase activity"/>
    <property type="evidence" value="ECO:0007669"/>
    <property type="project" value="UniProtKB-KW"/>
</dbReference>
<evidence type="ECO:0000256" key="7">
    <source>
        <dbReference type="SAM" id="MobiDB-lite"/>
    </source>
</evidence>
<dbReference type="PANTHER" id="PTHR47966">
    <property type="entry name" value="BETA-SITE APP-CLEAVING ENZYME, ISOFORM A-RELATED"/>
    <property type="match status" value="1"/>
</dbReference>
<evidence type="ECO:0000256" key="6">
    <source>
        <dbReference type="RuleBase" id="RU000454"/>
    </source>
</evidence>
<dbReference type="PRINTS" id="PR00792">
    <property type="entry name" value="PEPSIN"/>
</dbReference>
<reference evidence="10 11" key="1">
    <citation type="journal article" date="2020" name="ISME J.">
        <title>Uncovering the hidden diversity of litter-decomposition mechanisms in mushroom-forming fungi.</title>
        <authorList>
            <person name="Floudas D."/>
            <person name="Bentzer J."/>
            <person name="Ahren D."/>
            <person name="Johansson T."/>
            <person name="Persson P."/>
            <person name="Tunlid A."/>
        </authorList>
    </citation>
    <scope>NUCLEOTIDE SEQUENCE [LARGE SCALE GENOMIC DNA]</scope>
    <source>
        <strain evidence="10 11">CBS 101986</strain>
    </source>
</reference>
<organism evidence="10 11">
    <name type="scientific">Psilocybe cf. subviscida</name>
    <dbReference type="NCBI Taxonomy" id="2480587"/>
    <lineage>
        <taxon>Eukaryota</taxon>
        <taxon>Fungi</taxon>
        <taxon>Dikarya</taxon>
        <taxon>Basidiomycota</taxon>
        <taxon>Agaricomycotina</taxon>
        <taxon>Agaricomycetes</taxon>
        <taxon>Agaricomycetidae</taxon>
        <taxon>Agaricales</taxon>
        <taxon>Agaricineae</taxon>
        <taxon>Strophariaceae</taxon>
        <taxon>Psilocybe</taxon>
    </lineage>
</organism>
<feature type="transmembrane region" description="Helical" evidence="8">
    <location>
        <begin position="20"/>
        <end position="38"/>
    </location>
</feature>
<evidence type="ECO:0000256" key="1">
    <source>
        <dbReference type="ARBA" id="ARBA00007447"/>
    </source>
</evidence>
<dbReference type="PROSITE" id="PS00141">
    <property type="entry name" value="ASP_PROTEASE"/>
    <property type="match status" value="1"/>
</dbReference>
<comment type="similarity">
    <text evidence="1 6">Belongs to the peptidase A1 family.</text>
</comment>
<feature type="compositionally biased region" description="Low complexity" evidence="7">
    <location>
        <begin position="515"/>
        <end position="542"/>
    </location>
</feature>
<dbReference type="AlphaFoldDB" id="A0A8H5F8T7"/>
<evidence type="ECO:0000256" key="2">
    <source>
        <dbReference type="ARBA" id="ARBA00022670"/>
    </source>
</evidence>
<keyword evidence="3 6" id="KW-0064">Aspartyl protease</keyword>
<evidence type="ECO:0000256" key="5">
    <source>
        <dbReference type="PIRSR" id="PIRSR601461-1"/>
    </source>
</evidence>
<sequence>MIALITRVLRNRHHTPRFNLNAPLFLNFLYSLVSYLHLTPRMAPFPALALFTLAVSSIAAAEPIHVPISRRSKNSRILDLKEETFRLRQRYGRTNATSLEGKSAKRATAAGIPVINQDNDSSYFGTISAGTPPQSFGVILDTGSSDLWLAGDSCVRCPRTTPIFNTGASSSFKTIDTTRIPIQYGSGQVAGTISSDTIQMGGFTVTGQTMRMSYPSQLRWHNYSADDAAFIVNVDALTQGLLDGDVSGIMGLAFQGIASTKAVPFWQALISSNQLSSPEFAFWLDRAPLTNQQQDISGGVFTLGGTNSSLFTGDIDFVNMPSGPETFWLLSLTGLSLNGKDVTISGGDNAISAIDTGTTLIGGPTADVQAFWEAVPNSQASPSGPGMFNFPCNQKLSVSMTFGGKTWPINSQDMAVQEEPSDSTLCIGAIFDLDAGTSITPDSGNPSWVVGDTFLKNVYSVFRATPPSIGFAQLSSNAGGTGAPTSASSAPPTAGSSTLTDSSAPLHTLPPPSLPSSGSPDSILPSGGPGTPSTSSTPQGGSPSTGGSGGQTQSAGYATEASALLSFAAVFASLLFVSS</sequence>
<evidence type="ECO:0000256" key="3">
    <source>
        <dbReference type="ARBA" id="ARBA00022750"/>
    </source>
</evidence>
<feature type="domain" description="Peptidase A1" evidence="9">
    <location>
        <begin position="123"/>
        <end position="472"/>
    </location>
</feature>
<dbReference type="OrthoDB" id="771136at2759"/>
<dbReference type="Pfam" id="PF00026">
    <property type="entry name" value="Asp"/>
    <property type="match status" value="1"/>
</dbReference>
<proteinExistence type="inferred from homology"/>
<keyword evidence="4 6" id="KW-0378">Hydrolase</keyword>